<comment type="caution">
    <text evidence="1">The sequence shown here is derived from an EMBL/GenBank/DDBJ whole genome shotgun (WGS) entry which is preliminary data.</text>
</comment>
<evidence type="ECO:0000313" key="1">
    <source>
        <dbReference type="EMBL" id="MEA5521936.1"/>
    </source>
</evidence>
<name>A0ABU5U425_9CYAN</name>
<gene>
    <name evidence="1" type="ORF">VB854_23635</name>
</gene>
<organism evidence="1 2">
    <name type="scientific">Limnoraphis robusta CCNP1315</name>
    <dbReference type="NCBI Taxonomy" id="3110306"/>
    <lineage>
        <taxon>Bacteria</taxon>
        <taxon>Bacillati</taxon>
        <taxon>Cyanobacteriota</taxon>
        <taxon>Cyanophyceae</taxon>
        <taxon>Oscillatoriophycideae</taxon>
        <taxon>Oscillatoriales</taxon>
        <taxon>Sirenicapillariaceae</taxon>
        <taxon>Limnoraphis</taxon>
    </lineage>
</organism>
<feature type="non-terminal residue" evidence="1">
    <location>
        <position position="307"/>
    </location>
</feature>
<proteinExistence type="predicted"/>
<dbReference type="EMBL" id="JAYGHT010000141">
    <property type="protein sequence ID" value="MEA5521936.1"/>
    <property type="molecule type" value="Genomic_DNA"/>
</dbReference>
<dbReference type="Proteomes" id="UP001301728">
    <property type="component" value="Unassembled WGS sequence"/>
</dbReference>
<evidence type="ECO:0000313" key="2">
    <source>
        <dbReference type="Proteomes" id="UP001301728"/>
    </source>
</evidence>
<dbReference type="Gene3D" id="2.60.40.3440">
    <property type="match status" value="1"/>
</dbReference>
<dbReference type="RefSeq" id="WP_323306969.1">
    <property type="nucleotide sequence ID" value="NZ_JAYGHT010000141.1"/>
</dbReference>
<accession>A0ABU5U425</accession>
<reference evidence="1 2" key="1">
    <citation type="submission" date="2023-12" db="EMBL/GenBank/DDBJ databases">
        <title>Baltic Sea Cyanobacteria.</title>
        <authorList>
            <person name="Delbaje E."/>
            <person name="Fewer D.P."/>
            <person name="Shishido T.K."/>
        </authorList>
    </citation>
    <scope>NUCLEOTIDE SEQUENCE [LARGE SCALE GENOMIC DNA]</scope>
    <source>
        <strain evidence="1 2">CCNP 1315</strain>
    </source>
</reference>
<sequence>MAILSFTGQAQEIDISDFWLDDATGNKAFQYSSWWATASADSLLFFNEAQNVTLSEDLKISNPQDWEDLNNLGTIEAGTAVDSHFIYFKNDKLPGEEQLTRRTLTATFTFDGEIIGFIADDELFGNAETLETLNGNDELVGYRARVIQEGNTLEGPEFGDSQDIVRILGENNNILEVTFTSQSAVDPLRVITLAQNIELPNTAPLADNDSYSTGFQSPLVVNADLGVLNGDTDADGDALTASLVTQPNNGTVELNEDGSFTYSPSAGFSGNDSFSYSANDGEDSSNVASVTINVEAPPNTAPLADND</sequence>
<dbReference type="Pfam" id="PF17963">
    <property type="entry name" value="Big_9"/>
    <property type="match status" value="1"/>
</dbReference>
<keyword evidence="2" id="KW-1185">Reference proteome</keyword>
<protein>
    <submittedName>
        <fullName evidence="1">Cadherin-like domain-containing protein</fullName>
    </submittedName>
</protein>